<dbReference type="PANTHER" id="PTHR31286:SF167">
    <property type="entry name" value="OS09G0268800 PROTEIN"/>
    <property type="match status" value="1"/>
</dbReference>
<sequence>MAGASLSQMCSKMSLQDEGKEKGKIIIDNEWIADLGGENNTHYLLGKLLLRKPVSTEGLRAVFQQVWRVEGELVVREVGERLFVFQFETGLDRDRVFVSQPWLFHKALLVLREYDGIQTPEEFLFDSCPFWLKVFGVPFKLMNEKVGIAIGESMGNVLDIDPITERYLRIRVDVDLRCPFEKGTILSTATGDVEVDFFFEKRPDYCWVCGRVDHQEDDCAEGIAQIKEQGFSIRKYKPEESSPRCLVKTTVSNVGQSGSRGPSRGKGTQGAPSSSFLASGRQGAFRNHVDSMLLQSRPVARALQFQEKSVEVVSRLVTSPMERGLGEEVVARRGIEAVGENQGEQGVGRKEGWRDLQMRKFGLLEGGDENGPLGQLTYRGNSGPNSLEQLYGNIPGVGPSLMGLNQLHQPNPPDLVQKGKRQKAGQEDWDAGSASGPNAEFNKLMRDAIAAGSYFEFGTDASKDARQIRKFKKTVVAAGVSAKYSFDPTATPSTLMEGKKLCSGCQIVESVGLGAGKRSRDGPVGEEVGQLGAYYISIGTDLPNAAGRAFDGAVGKTLNSQE</sequence>
<evidence type="ECO:0000259" key="2">
    <source>
        <dbReference type="Pfam" id="PF14111"/>
    </source>
</evidence>
<dbReference type="OrthoDB" id="1924068at2759"/>
<dbReference type="InterPro" id="IPR040256">
    <property type="entry name" value="At4g02000-like"/>
</dbReference>
<dbReference type="Proteomes" id="UP000187203">
    <property type="component" value="Unassembled WGS sequence"/>
</dbReference>
<evidence type="ECO:0000313" key="3">
    <source>
        <dbReference type="EMBL" id="OMO68772.1"/>
    </source>
</evidence>
<feature type="domain" description="DUF4283" evidence="2">
    <location>
        <begin position="38"/>
        <end position="115"/>
    </location>
</feature>
<feature type="region of interest" description="Disordered" evidence="1">
    <location>
        <begin position="407"/>
        <end position="438"/>
    </location>
</feature>
<accession>A0A1R3HEP3</accession>
<dbReference type="EMBL" id="AWUE01020348">
    <property type="protein sequence ID" value="OMO68772.1"/>
    <property type="molecule type" value="Genomic_DNA"/>
</dbReference>
<dbReference type="PANTHER" id="PTHR31286">
    <property type="entry name" value="GLYCINE-RICH CELL WALL STRUCTURAL PROTEIN 1.8-LIKE"/>
    <property type="match status" value="1"/>
</dbReference>
<gene>
    <name evidence="3" type="ORF">COLO4_29419</name>
</gene>
<dbReference type="InterPro" id="IPR025558">
    <property type="entry name" value="DUF4283"/>
</dbReference>
<proteinExistence type="predicted"/>
<name>A0A1R3HEP3_9ROSI</name>
<protein>
    <recommendedName>
        <fullName evidence="2">DUF4283 domain-containing protein</fullName>
    </recommendedName>
</protein>
<dbReference type="Pfam" id="PF14111">
    <property type="entry name" value="DUF4283"/>
    <property type="match status" value="1"/>
</dbReference>
<comment type="caution">
    <text evidence="3">The sequence shown here is derived from an EMBL/GenBank/DDBJ whole genome shotgun (WGS) entry which is preliminary data.</text>
</comment>
<dbReference type="STRING" id="93759.A0A1R3HEP3"/>
<evidence type="ECO:0000256" key="1">
    <source>
        <dbReference type="SAM" id="MobiDB-lite"/>
    </source>
</evidence>
<organism evidence="3 4">
    <name type="scientific">Corchorus olitorius</name>
    <dbReference type="NCBI Taxonomy" id="93759"/>
    <lineage>
        <taxon>Eukaryota</taxon>
        <taxon>Viridiplantae</taxon>
        <taxon>Streptophyta</taxon>
        <taxon>Embryophyta</taxon>
        <taxon>Tracheophyta</taxon>
        <taxon>Spermatophyta</taxon>
        <taxon>Magnoliopsida</taxon>
        <taxon>eudicotyledons</taxon>
        <taxon>Gunneridae</taxon>
        <taxon>Pentapetalae</taxon>
        <taxon>rosids</taxon>
        <taxon>malvids</taxon>
        <taxon>Malvales</taxon>
        <taxon>Malvaceae</taxon>
        <taxon>Grewioideae</taxon>
        <taxon>Apeibeae</taxon>
        <taxon>Corchorus</taxon>
    </lineage>
</organism>
<reference evidence="4" key="1">
    <citation type="submission" date="2013-09" db="EMBL/GenBank/DDBJ databases">
        <title>Corchorus olitorius genome sequencing.</title>
        <authorList>
            <person name="Alam M."/>
            <person name="Haque M.S."/>
            <person name="Islam M.S."/>
            <person name="Emdad E.M."/>
            <person name="Islam M.M."/>
            <person name="Ahmed B."/>
            <person name="Halim A."/>
            <person name="Hossen Q.M.M."/>
            <person name="Hossain M.Z."/>
            <person name="Ahmed R."/>
            <person name="Khan M.M."/>
            <person name="Islam R."/>
            <person name="Rashid M.M."/>
            <person name="Khan S.A."/>
            <person name="Rahman M.S."/>
            <person name="Alam M."/>
            <person name="Yahiya A.S."/>
            <person name="Khan M.S."/>
            <person name="Azam M.S."/>
            <person name="Haque T."/>
            <person name="Lashkar M.Z.H."/>
            <person name="Akhand A.I."/>
            <person name="Morshed G."/>
            <person name="Roy S."/>
            <person name="Uddin K.S."/>
            <person name="Rabeya T."/>
            <person name="Hossain A.S."/>
            <person name="Chowdhury A."/>
            <person name="Snigdha A.R."/>
            <person name="Mortoza M.S."/>
            <person name="Matin S.A."/>
            <person name="Hoque S.M.E."/>
            <person name="Islam M.K."/>
            <person name="Roy D.K."/>
            <person name="Haider R."/>
            <person name="Moosa M.M."/>
            <person name="Elias S.M."/>
            <person name="Hasan A.M."/>
            <person name="Jahan S."/>
            <person name="Shafiuddin M."/>
            <person name="Mahmood N."/>
            <person name="Shommy N.S."/>
        </authorList>
    </citation>
    <scope>NUCLEOTIDE SEQUENCE [LARGE SCALE GENOMIC DNA]</scope>
    <source>
        <strain evidence="4">cv. O-4</strain>
    </source>
</reference>
<feature type="compositionally biased region" description="Polar residues" evidence="1">
    <location>
        <begin position="249"/>
        <end position="260"/>
    </location>
</feature>
<keyword evidence="4" id="KW-1185">Reference proteome</keyword>
<feature type="region of interest" description="Disordered" evidence="1">
    <location>
        <begin position="247"/>
        <end position="278"/>
    </location>
</feature>
<dbReference type="AlphaFoldDB" id="A0A1R3HEP3"/>
<evidence type="ECO:0000313" key="4">
    <source>
        <dbReference type="Proteomes" id="UP000187203"/>
    </source>
</evidence>